<proteinExistence type="predicted"/>
<keyword evidence="3" id="KW-1185">Reference proteome</keyword>
<dbReference type="EMBL" id="JAAKFY010000017">
    <property type="protein sequence ID" value="KAF3843893.1"/>
    <property type="molecule type" value="Genomic_DNA"/>
</dbReference>
<protein>
    <submittedName>
        <fullName evidence="2">Uncharacterized protein</fullName>
    </submittedName>
</protein>
<organism evidence="2 3">
    <name type="scientific">Dissostichus mawsoni</name>
    <name type="common">Antarctic cod</name>
    <dbReference type="NCBI Taxonomy" id="36200"/>
    <lineage>
        <taxon>Eukaryota</taxon>
        <taxon>Metazoa</taxon>
        <taxon>Chordata</taxon>
        <taxon>Craniata</taxon>
        <taxon>Vertebrata</taxon>
        <taxon>Euteleostomi</taxon>
        <taxon>Actinopterygii</taxon>
        <taxon>Neopterygii</taxon>
        <taxon>Teleostei</taxon>
        <taxon>Neoteleostei</taxon>
        <taxon>Acanthomorphata</taxon>
        <taxon>Eupercaria</taxon>
        <taxon>Perciformes</taxon>
        <taxon>Notothenioidei</taxon>
        <taxon>Nototheniidae</taxon>
        <taxon>Dissostichus</taxon>
    </lineage>
</organism>
<sequence>MVRETSGLLRPYGSRSSRASVGGSVARASEAKTFLPHITAFTMLLKLSSVRMMSDASFATEADVRFLEGGAVICSVSSYSDNLTLLQHVWLLTFDQSVFVCRRRSGEDSQLWPNLVDTLLLNLKSSPGWMMPHLVAMARAVSMVFDADHAEAGESGEDVRLVFPVGLSLSGGEVSVGEADGPEALRRHRLDHLLHQVFSHGAHGLPHRVEGVDLEQFLFWDFVADGLVVSVQVEGESHNRVRSTCCCSEGRTLHHVGEPGRPDRDLEPGVCLRSDIHSVIYHTLPHRTKAAFLLVHITVFTSAEQREDDPSLRVFPHSRDQHLTRALHHMGTWERD</sequence>
<name>A0A7J5Y451_DISMA</name>
<comment type="caution">
    <text evidence="2">The sequence shown here is derived from an EMBL/GenBank/DDBJ whole genome shotgun (WGS) entry which is preliminary data.</text>
</comment>
<dbReference type="AlphaFoldDB" id="A0A7J5Y451"/>
<accession>A0A7J5Y451</accession>
<gene>
    <name evidence="2" type="ORF">F7725_015941</name>
</gene>
<reference evidence="2 3" key="1">
    <citation type="submission" date="2020-03" db="EMBL/GenBank/DDBJ databases">
        <title>Dissostichus mawsoni Genome sequencing and assembly.</title>
        <authorList>
            <person name="Park H."/>
        </authorList>
    </citation>
    <scope>NUCLEOTIDE SEQUENCE [LARGE SCALE GENOMIC DNA]</scope>
    <source>
        <strain evidence="2">DM0001</strain>
        <tissue evidence="2">Muscle</tissue>
    </source>
</reference>
<evidence type="ECO:0000313" key="2">
    <source>
        <dbReference type="EMBL" id="KAF3843893.1"/>
    </source>
</evidence>
<feature type="region of interest" description="Disordered" evidence="1">
    <location>
        <begin position="1"/>
        <end position="20"/>
    </location>
</feature>
<evidence type="ECO:0000313" key="3">
    <source>
        <dbReference type="Proteomes" id="UP000518266"/>
    </source>
</evidence>
<dbReference type="Proteomes" id="UP000518266">
    <property type="component" value="Unassembled WGS sequence"/>
</dbReference>
<evidence type="ECO:0000256" key="1">
    <source>
        <dbReference type="SAM" id="MobiDB-lite"/>
    </source>
</evidence>